<dbReference type="GO" id="GO:0005856">
    <property type="term" value="C:cytoskeleton"/>
    <property type="evidence" value="ECO:0007669"/>
    <property type="project" value="TreeGrafter"/>
</dbReference>
<feature type="coiled-coil region" evidence="1">
    <location>
        <begin position="200"/>
        <end position="301"/>
    </location>
</feature>
<evidence type="ECO:0000256" key="1">
    <source>
        <dbReference type="SAM" id="Coils"/>
    </source>
</evidence>
<dbReference type="Gene3D" id="1.10.287.1490">
    <property type="match status" value="1"/>
</dbReference>
<dbReference type="GeneID" id="25562761"/>
<dbReference type="EMBL" id="GL349443">
    <property type="protein sequence ID" value="KNC46694.1"/>
    <property type="molecule type" value="Genomic_DNA"/>
</dbReference>
<dbReference type="STRING" id="461836.A0A0L0D312"/>
<dbReference type="GO" id="GO:0005200">
    <property type="term" value="F:structural constituent of cytoskeleton"/>
    <property type="evidence" value="ECO:0007669"/>
    <property type="project" value="TreeGrafter"/>
</dbReference>
<evidence type="ECO:0000313" key="4">
    <source>
        <dbReference type="Proteomes" id="UP000054408"/>
    </source>
</evidence>
<reference evidence="3 4" key="1">
    <citation type="submission" date="2010-05" db="EMBL/GenBank/DDBJ databases">
        <title>The Genome Sequence of Thecamonas trahens ATCC 50062.</title>
        <authorList>
            <consortium name="The Broad Institute Genome Sequencing Platform"/>
            <person name="Russ C."/>
            <person name="Cuomo C."/>
            <person name="Shea T."/>
            <person name="Young S.K."/>
            <person name="Zeng Q."/>
            <person name="Koehrsen M."/>
            <person name="Haas B."/>
            <person name="Borodovsky M."/>
            <person name="Guigo R."/>
            <person name="Alvarado L."/>
            <person name="Berlin A."/>
            <person name="Bochicchio J."/>
            <person name="Borenstein D."/>
            <person name="Chapman S."/>
            <person name="Chen Z."/>
            <person name="Freedman E."/>
            <person name="Gellesch M."/>
            <person name="Goldberg J."/>
            <person name="Griggs A."/>
            <person name="Gujja S."/>
            <person name="Heilman E."/>
            <person name="Heiman D."/>
            <person name="Hepburn T."/>
            <person name="Howarth C."/>
            <person name="Jen D."/>
            <person name="Larson L."/>
            <person name="Mehta T."/>
            <person name="Park D."/>
            <person name="Pearson M."/>
            <person name="Roberts A."/>
            <person name="Saif S."/>
            <person name="Shenoy N."/>
            <person name="Sisk P."/>
            <person name="Stolte C."/>
            <person name="Sykes S."/>
            <person name="Thomson T."/>
            <person name="Walk T."/>
            <person name="White J."/>
            <person name="Yandava C."/>
            <person name="Burger G."/>
            <person name="Gray M.W."/>
            <person name="Holland P.W.H."/>
            <person name="King N."/>
            <person name="Lang F.B.F."/>
            <person name="Roger A.J."/>
            <person name="Ruiz-Trillo I."/>
            <person name="Lander E."/>
            <person name="Nusbaum C."/>
        </authorList>
    </citation>
    <scope>NUCLEOTIDE SEQUENCE [LARGE SCALE GENOMIC DNA]</scope>
    <source>
        <strain evidence="3 4">ATCC 50062</strain>
    </source>
</reference>
<keyword evidence="4" id="KW-1185">Reference proteome</keyword>
<dbReference type="PANTHER" id="PTHR47357">
    <property type="entry name" value="COP1-INTERACTIVE PROTEIN 1"/>
    <property type="match status" value="1"/>
</dbReference>
<feature type="coiled-coil region" evidence="1">
    <location>
        <begin position="425"/>
        <end position="508"/>
    </location>
</feature>
<dbReference type="OMA" id="ERCIHAR"/>
<sequence>MQRFTQLKTQYASRLEALADVVERTCVAVASDGVADAMRGDAESARHIADYVVQSVRSALVSEKEMYIQSLMHELAELRAEHTASAADLHEKAAAAAAATAQLEALSAEHGQMHETLRHVLSALKATGARALGASASFASGLDLGLNPTQVQALELQSLVSATLASVGSPLEDAAGRSSKPMPAESPVSVAQTAAMGARIAALEAELNETRGAHAALQTKYTALGDKIAQLIRLEEEEEESNSALRAQNARLQARLDEARLDGAQSSRMLTDRIALLDRRIADLESTNSHLQVQLDAAVAESHTLLLEQLNSVKSSLSATAPETQQLSAAQREQQAQLVALSQTLSALSTTQFISRADHQARLESKLSSLEAKCIEETTALVTQVQDDARCALEAATAAADARISELTAAVDAAHAAAEAANASRADAAEQLDARNRELREARDSVAELKSAHAKLADDYDSLANLYGALDKQHKEVRSKLDATLQGLDELRDENQHLSAHAAALEDSLFQTQAAANSSSARTSTVLADCAEHVDALVSILDTDDELGELTTLEDLPRILLSLRVDAMTALDSARSASGSIARAAASVLELQVEPLQHALHALRADVADEVRQAEAEAEAAIKELAGMLATERATAAAAAASAAALADELADELADLERARAEASDALAAAQAELESSRQKTTEVDAALAETRTSNAVLAAEVKALSAERDRLDASVTEADAERRAAGARADVLQAKVDELRIELGTTQSELAAFKTRVDDGQLERSRLASVLEKANSELAALEQNFSREKVSIVQSTGEAVAELKAALAKAEARADAADAALAEARGLAADARQAAAASNDRIRELEGELRGVNATLESSERALANLERVLAETEERARAAESRADGAGGRADAAGSRLDAALADAAAARQTATAAEARAADAEARAADAEAESAEAEERAAKAETRAAEAETRADGAEARASEAEARASKAEARASEAEARATAAEEAGVVARNAASAAEEVAQSEAVVAAAAQSDAAAASTRAEAAVAEAEAARAAETQAITRAREAEVAAAEAKTKAAAARREAEEFKAAAEAAEVTAADAKAKAAAAAAGEASAIERVAQVERVADALEAKHSEYVRESNKTVQTLNDEIASLRSGLATARERELELTGELAKSRESAEAAARTARDELDALRRELASERSLLEMQVADAQAEARELREAARAASLSQVELSELVAQAEADREELEARFAKSQTRVQSLAATQTEAETLQVRLDATSGQLAESREALDAARREARRAAAAAEAALDEAAVAKRRAARSESELDDARKRETELKRHFDEKLASVQAKHEARLADATAAFEARLASSARLRSPSPIRHASPPSASAAFAALLDMVSMVVQELGIEDVSVLADLSRAGGVSPEMGIRLASLVSVARAHIRELYTRLRLDEAQLDASSTMAAVASEVSEHVDALARELCSWLGIRARHELSSELVAAVRRRLDELDAREVRHEREVDRIKTALASRTEQIVGKWKDRVRRLCAEVEMLNEENARLSATRR</sequence>
<evidence type="ECO:0000313" key="3">
    <source>
        <dbReference type="EMBL" id="KNC46694.1"/>
    </source>
</evidence>
<protein>
    <submittedName>
        <fullName evidence="3">Uncharacterized protein</fullName>
    </submittedName>
</protein>
<organism evidence="3 4">
    <name type="scientific">Thecamonas trahens ATCC 50062</name>
    <dbReference type="NCBI Taxonomy" id="461836"/>
    <lineage>
        <taxon>Eukaryota</taxon>
        <taxon>Apusozoa</taxon>
        <taxon>Apusomonadida</taxon>
        <taxon>Apusomonadidae</taxon>
        <taxon>Thecamonas</taxon>
    </lineage>
</organism>
<accession>A0A0L0D312</accession>
<feature type="coiled-coil region" evidence="1">
    <location>
        <begin position="1030"/>
        <end position="1320"/>
    </location>
</feature>
<feature type="coiled-coil region" evidence="1">
    <location>
        <begin position="1476"/>
        <end position="1539"/>
    </location>
</feature>
<feature type="coiled-coil region" evidence="1">
    <location>
        <begin position="61"/>
        <end position="109"/>
    </location>
</feature>
<feature type="compositionally biased region" description="Basic and acidic residues" evidence="2">
    <location>
        <begin position="921"/>
        <end position="930"/>
    </location>
</feature>
<feature type="region of interest" description="Disordered" evidence="2">
    <location>
        <begin position="921"/>
        <end position="982"/>
    </location>
</feature>
<proteinExistence type="predicted"/>
<keyword evidence="1" id="KW-0175">Coiled coil</keyword>
<gene>
    <name evidence="3" type="ORF">AMSG_03131</name>
</gene>
<dbReference type="PANTHER" id="PTHR47357:SF1">
    <property type="entry name" value="SPINDLE POLE BODY COMPONENT 110"/>
    <property type="match status" value="1"/>
</dbReference>
<evidence type="ECO:0000256" key="2">
    <source>
        <dbReference type="SAM" id="MobiDB-lite"/>
    </source>
</evidence>
<feature type="compositionally biased region" description="Basic and acidic residues" evidence="2">
    <location>
        <begin position="938"/>
        <end position="982"/>
    </location>
</feature>
<dbReference type="RefSeq" id="XP_013760462.1">
    <property type="nucleotide sequence ID" value="XM_013905008.1"/>
</dbReference>
<name>A0A0L0D312_THETB</name>
<dbReference type="Gene3D" id="6.10.250.3110">
    <property type="match status" value="1"/>
</dbReference>
<dbReference type="SUPFAM" id="SSF57997">
    <property type="entry name" value="Tropomyosin"/>
    <property type="match status" value="1"/>
</dbReference>
<dbReference type="Proteomes" id="UP000054408">
    <property type="component" value="Unassembled WGS sequence"/>
</dbReference>